<dbReference type="AlphaFoldDB" id="A0A168PUB6"/>
<protein>
    <submittedName>
        <fullName evidence="2">Uncharacterized protein</fullName>
    </submittedName>
</protein>
<sequence length="254" mass="28317">MSDIQLALETINHRVTGAVDDFDATCPATRTMPRRDWPSFLQRESQRTNITFYNRTDGSRMKKNKVFLKQFGNHDGTPFDGPIPEDQTYKCNRSGRYKAPANPKRANALLPCNCKSYIKVASVERSPDEVTVEYNWKHDNHVPGSAADMAAAPISREARLAIQQLVENKMTWENIKPLLRQDTKESGTTSSSPSSSTTTTTTTTATATTTDQGVNPILDGPARLSYQSVYYQIHKATTKASKRDKQQPPEASSK</sequence>
<feature type="region of interest" description="Disordered" evidence="1">
    <location>
        <begin position="178"/>
        <end position="219"/>
    </location>
</feature>
<evidence type="ECO:0000256" key="1">
    <source>
        <dbReference type="SAM" id="MobiDB-lite"/>
    </source>
</evidence>
<dbReference type="EMBL" id="LT554026">
    <property type="protein sequence ID" value="SAM02992.1"/>
    <property type="molecule type" value="Genomic_DNA"/>
</dbReference>
<organism evidence="2">
    <name type="scientific">Absidia glauca</name>
    <name type="common">Pin mould</name>
    <dbReference type="NCBI Taxonomy" id="4829"/>
    <lineage>
        <taxon>Eukaryota</taxon>
        <taxon>Fungi</taxon>
        <taxon>Fungi incertae sedis</taxon>
        <taxon>Mucoromycota</taxon>
        <taxon>Mucoromycotina</taxon>
        <taxon>Mucoromycetes</taxon>
        <taxon>Mucorales</taxon>
        <taxon>Cunninghamellaceae</taxon>
        <taxon>Absidia</taxon>
    </lineage>
</organism>
<keyword evidence="3" id="KW-1185">Reference proteome</keyword>
<dbReference type="InParanoid" id="A0A168PUB6"/>
<dbReference type="Proteomes" id="UP000078561">
    <property type="component" value="Unassembled WGS sequence"/>
</dbReference>
<dbReference type="OrthoDB" id="2289406at2759"/>
<evidence type="ECO:0000313" key="3">
    <source>
        <dbReference type="Proteomes" id="UP000078561"/>
    </source>
</evidence>
<accession>A0A168PUB6</accession>
<reference evidence="2" key="1">
    <citation type="submission" date="2016-04" db="EMBL/GenBank/DDBJ databases">
        <authorList>
            <person name="Evans L.H."/>
            <person name="Alamgir A."/>
            <person name="Owens N."/>
            <person name="Weber N.D."/>
            <person name="Virtaneva K."/>
            <person name="Barbian K."/>
            <person name="Babar A."/>
            <person name="Rosenke K."/>
        </authorList>
    </citation>
    <scope>NUCLEOTIDE SEQUENCE [LARGE SCALE GENOMIC DNA]</scope>
    <source>
        <strain evidence="2">CBS 101.48</strain>
    </source>
</reference>
<feature type="compositionally biased region" description="Low complexity" evidence="1">
    <location>
        <begin position="188"/>
        <end position="210"/>
    </location>
</feature>
<dbReference type="STRING" id="4829.A0A168PUB6"/>
<evidence type="ECO:0000313" key="2">
    <source>
        <dbReference type="EMBL" id="SAM02992.1"/>
    </source>
</evidence>
<gene>
    <name evidence="2" type="primary">ABSGL_08809.1 scaffold 10439</name>
</gene>
<proteinExistence type="predicted"/>
<name>A0A168PUB6_ABSGL</name>